<proteinExistence type="predicted"/>
<dbReference type="Proteomes" id="UP000308671">
    <property type="component" value="Unassembled WGS sequence"/>
</dbReference>
<name>A0A4S8RCB5_9HELO</name>
<protein>
    <submittedName>
        <fullName evidence="1">Uncharacterized protein</fullName>
    </submittedName>
</protein>
<evidence type="ECO:0000313" key="1">
    <source>
        <dbReference type="EMBL" id="THV55837.1"/>
    </source>
</evidence>
<evidence type="ECO:0000313" key="2">
    <source>
        <dbReference type="Proteomes" id="UP000308671"/>
    </source>
</evidence>
<sequence>MAQSQQADNSAAFIPIHPELEYDGNSPYGTLVITFSRDGGDDILEPIQRYTLHTYKVIFNIDFTQPNKLTPTERAKIGRRIIKIRDAINYVAPGAPITSNKIRAVEVLVNMHHFSTWRLKSCAGIAELRPTWRLLWQINGGAPRHFYTSEKDVVVDFDQAINDYAQRKNLPNEM</sequence>
<gene>
    <name evidence="1" type="ORF">BGAL_0003g00790</name>
</gene>
<dbReference type="EMBL" id="PQXL01000003">
    <property type="protein sequence ID" value="THV55837.1"/>
    <property type="molecule type" value="Genomic_DNA"/>
</dbReference>
<accession>A0A4S8RCB5</accession>
<comment type="caution">
    <text evidence="1">The sequence shown here is derived from an EMBL/GenBank/DDBJ whole genome shotgun (WGS) entry which is preliminary data.</text>
</comment>
<reference evidence="1 2" key="1">
    <citation type="submission" date="2017-12" db="EMBL/GenBank/DDBJ databases">
        <title>Comparative genomics of Botrytis spp.</title>
        <authorList>
            <person name="Valero-Jimenez C.A."/>
            <person name="Tapia P."/>
            <person name="Veloso J."/>
            <person name="Silva-Moreno E."/>
            <person name="Staats M."/>
            <person name="Valdes J.H."/>
            <person name="Van Kan J.A.L."/>
        </authorList>
    </citation>
    <scope>NUCLEOTIDE SEQUENCE [LARGE SCALE GENOMIC DNA]</scope>
    <source>
        <strain evidence="1 2">MUCL435</strain>
    </source>
</reference>
<dbReference type="AlphaFoldDB" id="A0A4S8RCB5"/>
<keyword evidence="2" id="KW-1185">Reference proteome</keyword>
<organism evidence="1 2">
    <name type="scientific">Botrytis galanthina</name>
    <dbReference type="NCBI Taxonomy" id="278940"/>
    <lineage>
        <taxon>Eukaryota</taxon>
        <taxon>Fungi</taxon>
        <taxon>Dikarya</taxon>
        <taxon>Ascomycota</taxon>
        <taxon>Pezizomycotina</taxon>
        <taxon>Leotiomycetes</taxon>
        <taxon>Helotiales</taxon>
        <taxon>Sclerotiniaceae</taxon>
        <taxon>Botrytis</taxon>
    </lineage>
</organism>
<dbReference type="OrthoDB" id="3483240at2759"/>